<evidence type="ECO:0000313" key="3">
    <source>
        <dbReference type="Proteomes" id="UP000003295"/>
    </source>
</evidence>
<dbReference type="AlphaFoldDB" id="C4F8D8"/>
<feature type="region of interest" description="Disordered" evidence="1">
    <location>
        <begin position="82"/>
        <end position="112"/>
    </location>
</feature>
<dbReference type="HOGENOM" id="CLU_2141618_0_0_11"/>
<sequence>MEEHAGEGAAAIAEHLNRTVISVKVQASRQGIFLTPRWRCPNCGCLTAKPLNAKTGWCANCTMEARREQIAKDVRELEDEVARRERNEQARQALYSKKSRLRKKLRENSPNQ</sequence>
<name>C4F8D8_9ACTN</name>
<protein>
    <submittedName>
        <fullName evidence="2">Uncharacterized protein</fullName>
    </submittedName>
</protein>
<evidence type="ECO:0000313" key="2">
    <source>
        <dbReference type="EMBL" id="EEP44810.1"/>
    </source>
</evidence>
<accession>C4F8D8</accession>
<evidence type="ECO:0000256" key="1">
    <source>
        <dbReference type="SAM" id="MobiDB-lite"/>
    </source>
</evidence>
<dbReference type="EMBL" id="ABXH02000005">
    <property type="protein sequence ID" value="EEP44810.1"/>
    <property type="molecule type" value="Genomic_DNA"/>
</dbReference>
<dbReference type="STRING" id="521003.COLINT_02309"/>
<gene>
    <name evidence="2" type="ORF">COLINT_02309</name>
</gene>
<organism evidence="2 3">
    <name type="scientific">Collinsella intestinalis DSM 13280</name>
    <dbReference type="NCBI Taxonomy" id="521003"/>
    <lineage>
        <taxon>Bacteria</taxon>
        <taxon>Bacillati</taxon>
        <taxon>Actinomycetota</taxon>
        <taxon>Coriobacteriia</taxon>
        <taxon>Coriobacteriales</taxon>
        <taxon>Coriobacteriaceae</taxon>
        <taxon>Collinsella</taxon>
    </lineage>
</organism>
<reference evidence="2 3" key="1">
    <citation type="submission" date="2009-04" db="EMBL/GenBank/DDBJ databases">
        <authorList>
            <person name="Weinstock G."/>
            <person name="Sodergren E."/>
            <person name="Clifton S."/>
            <person name="Fulton L."/>
            <person name="Fulton B."/>
            <person name="Courtney L."/>
            <person name="Fronick C."/>
            <person name="Harrison M."/>
            <person name="Strong C."/>
            <person name="Farmer C."/>
            <person name="Delahaunty K."/>
            <person name="Markovic C."/>
            <person name="Hall O."/>
            <person name="Minx P."/>
            <person name="Tomlinson C."/>
            <person name="Mitreva M."/>
            <person name="Nelson J."/>
            <person name="Hou S."/>
            <person name="Wollam A."/>
            <person name="Pepin K.H."/>
            <person name="Johnson M."/>
            <person name="Bhonagiri V."/>
            <person name="Nash W.E."/>
            <person name="Warren W."/>
            <person name="Chinwalla A."/>
            <person name="Mardis E.R."/>
            <person name="Wilson R.K."/>
        </authorList>
    </citation>
    <scope>NUCLEOTIDE SEQUENCE [LARGE SCALE GENOMIC DNA]</scope>
    <source>
        <strain evidence="2 3">DSM 13280</strain>
    </source>
</reference>
<proteinExistence type="predicted"/>
<dbReference type="Proteomes" id="UP000003295">
    <property type="component" value="Unassembled WGS sequence"/>
</dbReference>
<comment type="caution">
    <text evidence="2">The sequence shown here is derived from an EMBL/GenBank/DDBJ whole genome shotgun (WGS) entry which is preliminary data.</text>
</comment>